<evidence type="ECO:0000313" key="3">
    <source>
        <dbReference type="EMBL" id="QIB66671.1"/>
    </source>
</evidence>
<dbReference type="AlphaFoldDB" id="A0A6C0U3K1"/>
<protein>
    <submittedName>
        <fullName evidence="3">MCE family protein</fullName>
    </submittedName>
</protein>
<dbReference type="PANTHER" id="PTHR33371:SF4">
    <property type="entry name" value="INTERMEMBRANE PHOSPHOLIPID TRANSPORT SYSTEM BINDING PROTEIN MLAD"/>
    <property type="match status" value="1"/>
</dbReference>
<dbReference type="InterPro" id="IPR052336">
    <property type="entry name" value="MlaD_Phospholipid_Transporter"/>
</dbReference>
<feature type="domain" description="Mce/MlaD" evidence="2">
    <location>
        <begin position="42"/>
        <end position="134"/>
    </location>
</feature>
<feature type="transmembrane region" description="Helical" evidence="1">
    <location>
        <begin position="6"/>
        <end position="30"/>
    </location>
</feature>
<dbReference type="RefSeq" id="WP_163496105.1">
    <property type="nucleotide sequence ID" value="NZ_CP048711.1"/>
</dbReference>
<keyword evidence="1" id="KW-0812">Transmembrane</keyword>
<dbReference type="PANTHER" id="PTHR33371">
    <property type="entry name" value="INTERMEMBRANE PHOSPHOLIPID TRANSPORT SYSTEM BINDING PROTEIN MLAD-RELATED"/>
    <property type="match status" value="1"/>
</dbReference>
<evidence type="ECO:0000256" key="1">
    <source>
        <dbReference type="SAM" id="Phobius"/>
    </source>
</evidence>
<dbReference type="EMBL" id="CP048711">
    <property type="protein sequence ID" value="QIB66671.1"/>
    <property type="molecule type" value="Genomic_DNA"/>
</dbReference>
<proteinExistence type="predicted"/>
<dbReference type="Pfam" id="PF02470">
    <property type="entry name" value="MlaD"/>
    <property type="match status" value="1"/>
</dbReference>
<dbReference type="InterPro" id="IPR003399">
    <property type="entry name" value="Mce/MlaD"/>
</dbReference>
<evidence type="ECO:0000313" key="4">
    <source>
        <dbReference type="Proteomes" id="UP000477680"/>
    </source>
</evidence>
<dbReference type="KEGG" id="kim:G3T16_15985"/>
<keyword evidence="1" id="KW-0472">Membrane</keyword>
<keyword evidence="1" id="KW-1133">Transmembrane helix</keyword>
<evidence type="ECO:0000259" key="2">
    <source>
        <dbReference type="Pfam" id="PF02470"/>
    </source>
</evidence>
<organism evidence="3 4">
    <name type="scientific">Kineobactrum salinum</name>
    <dbReference type="NCBI Taxonomy" id="2708301"/>
    <lineage>
        <taxon>Bacteria</taxon>
        <taxon>Pseudomonadati</taxon>
        <taxon>Pseudomonadota</taxon>
        <taxon>Gammaproteobacteria</taxon>
        <taxon>Cellvibrionales</taxon>
        <taxon>Halieaceae</taxon>
        <taxon>Kineobactrum</taxon>
    </lineage>
</organism>
<reference evidence="3 4" key="1">
    <citation type="submission" date="2020-02" db="EMBL/GenBank/DDBJ databases">
        <title>Genome sequencing for Kineobactrum sp. M2.</title>
        <authorList>
            <person name="Park S.-J."/>
        </authorList>
    </citation>
    <scope>NUCLEOTIDE SEQUENCE [LARGE SCALE GENOMIC DNA]</scope>
    <source>
        <strain evidence="3 4">M2</strain>
    </source>
</reference>
<name>A0A6C0U3K1_9GAMM</name>
<sequence>MNDEHAHSVAIGGFIIGALLIALVTVLFVLGSGLGRDRDRVVMVFDGSIKGLSIGAPVALRGVEIGQVTNINLILDSDQFNLIMLVEAEISHDSIQYPGDSADNMMDLMIDRGLRAQLNLQSLLTGLLYVQLDFHPDTPVHLSRIDSEYTQIPTIPTGLEKFTRQIESLDIAQIATDLQDIAAGINQVVNQEAFRELPTELGNTLSSIQDLTGELHGTVAATRPRLDGLLREAETLVGSAGTELPRLSGILEQNLTTLAAAAGAFEQTMQEIDGLVSSDSATTYQLNKALRELALAGRSLQLLAKTLEEQPESLLRGKSGDRP</sequence>
<keyword evidence="4" id="KW-1185">Reference proteome</keyword>
<gene>
    <name evidence="3" type="ORF">G3T16_15985</name>
</gene>
<dbReference type="Proteomes" id="UP000477680">
    <property type="component" value="Chromosome"/>
</dbReference>
<accession>A0A6C0U3K1</accession>